<evidence type="ECO:0000313" key="2">
    <source>
        <dbReference type="EMBL" id="QXM24889.1"/>
    </source>
</evidence>
<feature type="transmembrane region" description="Helical" evidence="1">
    <location>
        <begin position="184"/>
        <end position="203"/>
    </location>
</feature>
<dbReference type="PIRSF" id="PIRSF038991">
    <property type="entry name" value="Protein_AbrB"/>
    <property type="match status" value="1"/>
</dbReference>
<keyword evidence="3" id="KW-1185">Reference proteome</keyword>
<name>A0A975U3H1_9PROT</name>
<protein>
    <submittedName>
        <fullName evidence="2">AbrB family transcriptional regulator</fullName>
    </submittedName>
</protein>
<feature type="transmembrane region" description="Helical" evidence="1">
    <location>
        <begin position="324"/>
        <end position="345"/>
    </location>
</feature>
<feature type="transmembrane region" description="Helical" evidence="1">
    <location>
        <begin position="88"/>
        <end position="109"/>
    </location>
</feature>
<proteinExistence type="predicted"/>
<dbReference type="NCBIfam" id="TIGR03082">
    <property type="entry name" value="Gneg_AbrB_dup"/>
    <property type="match status" value="1"/>
</dbReference>
<feature type="transmembrane region" description="Helical" evidence="1">
    <location>
        <begin position="121"/>
        <end position="141"/>
    </location>
</feature>
<dbReference type="PANTHER" id="PTHR38457">
    <property type="entry name" value="REGULATOR ABRB-RELATED"/>
    <property type="match status" value="1"/>
</dbReference>
<keyword evidence="1" id="KW-1133">Transmembrane helix</keyword>
<feature type="transmembrane region" description="Helical" evidence="1">
    <location>
        <begin position="64"/>
        <end position="82"/>
    </location>
</feature>
<dbReference type="InterPro" id="IPR017516">
    <property type="entry name" value="AbrB_dup"/>
</dbReference>
<keyword evidence="1" id="KW-0812">Transmembrane</keyword>
<evidence type="ECO:0000313" key="3">
    <source>
        <dbReference type="Proteomes" id="UP000694001"/>
    </source>
</evidence>
<sequence length="358" mass="36605">MAPPRATARQAGLWAATLALAAFGGFAAHRLGIPLAWMIGAMVAVAGAGLAGAAPAAPSVARQAALIVLGTGFGQAFTPPVLEALAASLPALVLAGFASVLSGVTVSRVTARVGRLDTRTAFFLSVPGGIVAMVVLAARAGASVPAVTLGQTLRMVLVVLTYPVAMAAFGTSGQDVFSFTPPPVLWPMLPVLFALTVTGAFLMHRTGLANPWMMGPVLVSLCLAVAGRPLSGLPGPLVDAAQVALGATLGARLTREFLFRSRPLVVASVVNMLLLSLCATGIALACVVLARLPLQATLLGTAPGGMPEMAITAKVMNLGVPLVLGFHLVRLLICNLFVLPLWRLYAWAERTLGRSGGE</sequence>
<dbReference type="EMBL" id="CP076448">
    <property type="protein sequence ID" value="QXM24889.1"/>
    <property type="molecule type" value="Genomic_DNA"/>
</dbReference>
<accession>A0A975U3H1</accession>
<dbReference type="KEGG" id="elio:KO353_01035"/>
<dbReference type="GO" id="GO:0010468">
    <property type="term" value="P:regulation of gene expression"/>
    <property type="evidence" value="ECO:0007669"/>
    <property type="project" value="InterPro"/>
</dbReference>
<gene>
    <name evidence="2" type="ORF">KO353_01035</name>
</gene>
<reference evidence="2" key="1">
    <citation type="submission" date="2021-06" db="EMBL/GenBank/DDBJ databases">
        <title>Elioraea tepida, sp. nov., a moderately thermophilic aerobic anoxygenic phototrophic bacterium isolated from an alkaline siliceous hot spring mat community in Yellowstone National Park, WY, USA.</title>
        <authorList>
            <person name="Saini M.K."/>
            <person name="Yoshida S."/>
            <person name="Sebastian A."/>
            <person name="Hirose S."/>
            <person name="Hara E."/>
            <person name="Tamaki H."/>
            <person name="Soulier N.T."/>
            <person name="Albert I."/>
            <person name="Hanada S."/>
            <person name="Bryant D.A."/>
            <person name="Tank M."/>
        </authorList>
    </citation>
    <scope>NUCLEOTIDE SEQUENCE</scope>
    <source>
        <strain evidence="2">MS-P2</strain>
    </source>
</reference>
<dbReference type="GO" id="GO:0016020">
    <property type="term" value="C:membrane"/>
    <property type="evidence" value="ECO:0007669"/>
    <property type="project" value="InterPro"/>
</dbReference>
<keyword evidence="1" id="KW-0472">Membrane</keyword>
<dbReference type="RefSeq" id="WP_218285946.1">
    <property type="nucleotide sequence ID" value="NZ_CP076448.1"/>
</dbReference>
<dbReference type="Proteomes" id="UP000694001">
    <property type="component" value="Chromosome"/>
</dbReference>
<dbReference type="PANTHER" id="PTHR38457:SF1">
    <property type="entry name" value="REGULATOR ABRB-RELATED"/>
    <property type="match status" value="1"/>
</dbReference>
<feature type="transmembrane region" description="Helical" evidence="1">
    <location>
        <begin position="37"/>
        <end position="57"/>
    </location>
</feature>
<dbReference type="InterPro" id="IPR007820">
    <property type="entry name" value="AbrB_fam"/>
</dbReference>
<dbReference type="Pfam" id="PF05145">
    <property type="entry name" value="AbrB"/>
    <property type="match status" value="1"/>
</dbReference>
<dbReference type="AlphaFoldDB" id="A0A975U3H1"/>
<evidence type="ECO:0000256" key="1">
    <source>
        <dbReference type="SAM" id="Phobius"/>
    </source>
</evidence>
<feature type="transmembrane region" description="Helical" evidence="1">
    <location>
        <begin position="264"/>
        <end position="290"/>
    </location>
</feature>
<organism evidence="2 3">
    <name type="scientific">Elioraea tepida</name>
    <dbReference type="NCBI Taxonomy" id="2843330"/>
    <lineage>
        <taxon>Bacteria</taxon>
        <taxon>Pseudomonadati</taxon>
        <taxon>Pseudomonadota</taxon>
        <taxon>Alphaproteobacteria</taxon>
        <taxon>Acetobacterales</taxon>
        <taxon>Elioraeaceae</taxon>
        <taxon>Elioraea</taxon>
    </lineage>
</organism>